<dbReference type="InterPro" id="IPR036388">
    <property type="entry name" value="WH-like_DNA-bd_sf"/>
</dbReference>
<gene>
    <name evidence="2" type="ORF">CJ014_25205</name>
</gene>
<evidence type="ECO:0000313" key="3">
    <source>
        <dbReference type="Proteomes" id="UP000231070"/>
    </source>
</evidence>
<dbReference type="Proteomes" id="UP000231070">
    <property type="component" value="Unassembled WGS sequence"/>
</dbReference>
<dbReference type="Gene3D" id="1.10.10.10">
    <property type="entry name" value="Winged helix-like DNA-binding domain superfamily/Winged helix DNA-binding domain"/>
    <property type="match status" value="1"/>
</dbReference>
<comment type="caution">
    <text evidence="2">The sequence shown here is derived from an EMBL/GenBank/DDBJ whole genome shotgun (WGS) entry which is preliminary data.</text>
</comment>
<reference evidence="2 3" key="1">
    <citation type="submission" date="2017-08" db="EMBL/GenBank/DDBJ databases">
        <title>Pleomorphomonas carboxidotrophicus sp. nov., a new mesophilic hydrogenogenic carboxidotroph.</title>
        <authorList>
            <person name="Esquivel-Elizondo S."/>
            <person name="Krajmalnik-Brown R."/>
            <person name="Maldonado J."/>
        </authorList>
    </citation>
    <scope>NUCLEOTIDE SEQUENCE [LARGE SCALE GENOMIC DNA]</scope>
    <source>
        <strain evidence="2 3">SVCO-16</strain>
    </source>
</reference>
<dbReference type="GO" id="GO:0003700">
    <property type="term" value="F:DNA-binding transcription factor activity"/>
    <property type="evidence" value="ECO:0007669"/>
    <property type="project" value="TreeGrafter"/>
</dbReference>
<dbReference type="Pfam" id="PF02082">
    <property type="entry name" value="Rrf2"/>
    <property type="match status" value="1"/>
</dbReference>
<feature type="region of interest" description="Disordered" evidence="1">
    <location>
        <begin position="1"/>
        <end position="29"/>
    </location>
</feature>
<dbReference type="OrthoDB" id="8454740at2"/>
<dbReference type="PANTHER" id="PTHR33221">
    <property type="entry name" value="WINGED HELIX-TURN-HELIX TRANSCRIPTIONAL REGULATOR, RRF2 FAMILY"/>
    <property type="match status" value="1"/>
</dbReference>
<dbReference type="PANTHER" id="PTHR33221:SF13">
    <property type="entry name" value="TRANSCRIPTIONAL REGULATOR-RELATED"/>
    <property type="match status" value="1"/>
</dbReference>
<dbReference type="InterPro" id="IPR036390">
    <property type="entry name" value="WH_DNA-bd_sf"/>
</dbReference>
<accession>A0A2G9WQP3</accession>
<dbReference type="InterPro" id="IPR000944">
    <property type="entry name" value="Tscrpt_reg_Rrf2"/>
</dbReference>
<organism evidence="2 3">
    <name type="scientific">Pleomorphomonas carboxyditropha</name>
    <dbReference type="NCBI Taxonomy" id="2023338"/>
    <lineage>
        <taxon>Bacteria</taxon>
        <taxon>Pseudomonadati</taxon>
        <taxon>Pseudomonadota</taxon>
        <taxon>Alphaproteobacteria</taxon>
        <taxon>Hyphomicrobiales</taxon>
        <taxon>Pleomorphomonadaceae</taxon>
        <taxon>Pleomorphomonas</taxon>
    </lineage>
</organism>
<protein>
    <recommendedName>
        <fullName evidence="4">Rrf2 family transcriptional regulator</fullName>
    </recommendedName>
</protein>
<dbReference type="PROSITE" id="PS51197">
    <property type="entry name" value="HTH_RRF2_2"/>
    <property type="match status" value="1"/>
</dbReference>
<evidence type="ECO:0000256" key="1">
    <source>
        <dbReference type="SAM" id="MobiDB-lite"/>
    </source>
</evidence>
<dbReference type="EMBL" id="NQVN01000033">
    <property type="protein sequence ID" value="PIO96470.1"/>
    <property type="molecule type" value="Genomic_DNA"/>
</dbReference>
<dbReference type="GO" id="GO:0005829">
    <property type="term" value="C:cytosol"/>
    <property type="evidence" value="ECO:0007669"/>
    <property type="project" value="TreeGrafter"/>
</dbReference>
<dbReference type="SUPFAM" id="SSF46785">
    <property type="entry name" value="Winged helix' DNA-binding domain"/>
    <property type="match status" value="1"/>
</dbReference>
<name>A0A2G9WQP3_9HYPH</name>
<dbReference type="AlphaFoldDB" id="A0A2G9WQP3"/>
<keyword evidence="3" id="KW-1185">Reference proteome</keyword>
<evidence type="ECO:0008006" key="4">
    <source>
        <dbReference type="Google" id="ProtNLM"/>
    </source>
</evidence>
<proteinExistence type="predicted"/>
<evidence type="ECO:0000313" key="2">
    <source>
        <dbReference type="EMBL" id="PIO96470.1"/>
    </source>
</evidence>
<sequence>MDDHHLCNPRGRLHRRTTGSSPPGNRHGQDYRYKAIQSIYLWRKVAMKINAVSHGALRILMICGDGEAVTLPEMASRLGMPEARVTRSCNALARAGLLVGRRGRGGGYRLGRPAARISVLSVIDLFEPEDDMRVCGRSDTKACQNCPLAGACAEAYRAMRDELAAISVADILIDHARPQAPLTA</sequence>